<sequence>MKLIDKIQEAHSNKLSDYSKIYTPTAEVIEGIADEFAIDFCEWVSINYFVYNTWEESKTTKEFLEIYKKEKGL</sequence>
<evidence type="ECO:0000313" key="1">
    <source>
        <dbReference type="EMBL" id="QLF85211.1"/>
    </source>
</evidence>
<name>A0A7D5FSC7_9CAUD</name>
<gene>
    <name evidence="1" type="ORF">elemo79Aphanotate_17</name>
</gene>
<proteinExistence type="predicted"/>
<protein>
    <submittedName>
        <fullName evidence="1">Uncharacterized protein</fullName>
    </submittedName>
</protein>
<reference evidence="1 2" key="1">
    <citation type="submission" date="2020-05" db="EMBL/GenBank/DDBJ databases">
        <title>Genomics and ecology of novel Flavobacterium phages from the Baltic Sea.</title>
        <authorList>
            <person name="Hoetzinger M."/>
            <person name="Nilsson E."/>
            <person name="Holmfeldt K."/>
        </authorList>
    </citation>
    <scope>NUCLEOTIDE SEQUENCE [LARGE SCALE GENOMIC DNA]</scope>
</reference>
<dbReference type="EMBL" id="MT497017">
    <property type="protein sequence ID" value="QLF85211.1"/>
    <property type="molecule type" value="Genomic_DNA"/>
</dbReference>
<organism evidence="1 2">
    <name type="scientific">Flavobacterium phage vB_FspP_elemoA_7-9A</name>
    <dbReference type="NCBI Taxonomy" id="2743781"/>
    <lineage>
        <taxon>Viruses</taxon>
        <taxon>Duplodnaviria</taxon>
        <taxon>Heunggongvirae</taxon>
        <taxon>Uroviricota</taxon>
        <taxon>Caudoviricetes</taxon>
        <taxon>Elemovirus</taxon>
        <taxon>Elemovirus elemoA</taxon>
    </lineage>
</organism>
<evidence type="ECO:0000313" key="2">
    <source>
        <dbReference type="Proteomes" id="UP000510645"/>
    </source>
</evidence>
<keyword evidence="2" id="KW-1185">Reference proteome</keyword>
<dbReference type="Proteomes" id="UP000510645">
    <property type="component" value="Segment"/>
</dbReference>
<accession>A0A7D5FSC7</accession>